<feature type="domain" description="NmrA-like" evidence="3">
    <location>
        <begin position="12"/>
        <end position="308"/>
    </location>
</feature>
<keyword evidence="2" id="KW-0521">NADP</keyword>
<dbReference type="GO" id="GO:0005634">
    <property type="term" value="C:nucleus"/>
    <property type="evidence" value="ECO:0007669"/>
    <property type="project" value="TreeGrafter"/>
</dbReference>
<dbReference type="PANTHER" id="PTHR42748:SF26">
    <property type="entry name" value="NMRA-LIKE DOMAIN-CONTAINING PROTEIN"/>
    <property type="match status" value="1"/>
</dbReference>
<organism evidence="4 5">
    <name type="scientific">Ophiocordyceps unilateralis</name>
    <name type="common">Zombie-ant fungus</name>
    <name type="synonym">Torrubia unilateralis</name>
    <dbReference type="NCBI Taxonomy" id="268505"/>
    <lineage>
        <taxon>Eukaryota</taxon>
        <taxon>Fungi</taxon>
        <taxon>Dikarya</taxon>
        <taxon>Ascomycota</taxon>
        <taxon>Pezizomycotina</taxon>
        <taxon>Sordariomycetes</taxon>
        <taxon>Hypocreomycetidae</taxon>
        <taxon>Hypocreales</taxon>
        <taxon>Ophiocordycipitaceae</taxon>
        <taxon>Ophiocordyceps</taxon>
    </lineage>
</organism>
<reference evidence="4 5" key="2">
    <citation type="journal article" date="2017" name="Sci. Rep.">
        <title>Ant-infecting Ophiocordyceps genomes reveal a high diversity of potential behavioral manipulation genes and a possible major role for enterotoxins.</title>
        <authorList>
            <person name="de Bekker C."/>
            <person name="Ohm R.A."/>
            <person name="Evans H.C."/>
            <person name="Brachmann A."/>
            <person name="Hughes D.P."/>
        </authorList>
    </citation>
    <scope>NUCLEOTIDE SEQUENCE [LARGE SCALE GENOMIC DNA]</scope>
    <source>
        <strain evidence="4 5">SC16a</strain>
    </source>
</reference>
<dbReference type="STRING" id="268505.A0A2A9PC92"/>
<protein>
    <recommendedName>
        <fullName evidence="3">NmrA-like domain-containing protein</fullName>
    </recommendedName>
</protein>
<accession>A0A2A9PC92</accession>
<dbReference type="OrthoDB" id="3358371at2759"/>
<evidence type="ECO:0000313" key="5">
    <source>
        <dbReference type="Proteomes" id="UP000037136"/>
    </source>
</evidence>
<dbReference type="InterPro" id="IPR008030">
    <property type="entry name" value="NmrA-like"/>
</dbReference>
<gene>
    <name evidence="4" type="ORF">XA68_13674</name>
</gene>
<dbReference type="Gene3D" id="3.40.50.720">
    <property type="entry name" value="NAD(P)-binding Rossmann-like Domain"/>
    <property type="match status" value="1"/>
</dbReference>
<reference evidence="4 5" key="1">
    <citation type="journal article" date="2015" name="BMC Genomics">
        <title>Gene expression during zombie ant biting behavior reflects the complexity underlying fungal parasitic behavioral manipulation.</title>
        <authorList>
            <person name="de Bekker C."/>
            <person name="Ohm R.A."/>
            <person name="Loreto R.G."/>
            <person name="Sebastian A."/>
            <person name="Albert I."/>
            <person name="Merrow M."/>
            <person name="Brachmann A."/>
            <person name="Hughes D.P."/>
        </authorList>
    </citation>
    <scope>NUCLEOTIDE SEQUENCE [LARGE SCALE GENOMIC DNA]</scope>
    <source>
        <strain evidence="4 5">SC16a</strain>
    </source>
</reference>
<dbReference type="InterPro" id="IPR051164">
    <property type="entry name" value="NmrA-like_oxidored"/>
</dbReference>
<comment type="similarity">
    <text evidence="1">Belongs to the NmrA-type oxidoreductase family.</text>
</comment>
<dbReference type="Pfam" id="PF05368">
    <property type="entry name" value="NmrA"/>
    <property type="match status" value="1"/>
</dbReference>
<dbReference type="SUPFAM" id="SSF51735">
    <property type="entry name" value="NAD(P)-binding Rossmann-fold domains"/>
    <property type="match status" value="1"/>
</dbReference>
<name>A0A2A9PC92_OPHUN</name>
<dbReference type="Proteomes" id="UP000037136">
    <property type="component" value="Unassembled WGS sequence"/>
</dbReference>
<dbReference type="PANTHER" id="PTHR42748">
    <property type="entry name" value="NITROGEN METABOLITE REPRESSION PROTEIN NMRA FAMILY MEMBER"/>
    <property type="match status" value="1"/>
</dbReference>
<proteinExistence type="inferred from homology"/>
<dbReference type="Gene3D" id="3.90.25.10">
    <property type="entry name" value="UDP-galactose 4-epimerase, domain 1"/>
    <property type="match status" value="1"/>
</dbReference>
<evidence type="ECO:0000256" key="2">
    <source>
        <dbReference type="ARBA" id="ARBA00022857"/>
    </source>
</evidence>
<keyword evidence="5" id="KW-1185">Reference proteome</keyword>
<evidence type="ECO:0000259" key="3">
    <source>
        <dbReference type="Pfam" id="PF05368"/>
    </source>
</evidence>
<evidence type="ECO:0000256" key="1">
    <source>
        <dbReference type="ARBA" id="ARBA00006328"/>
    </source>
</evidence>
<dbReference type="AlphaFoldDB" id="A0A2A9PC92"/>
<evidence type="ECO:0000313" key="4">
    <source>
        <dbReference type="EMBL" id="PFH58446.1"/>
    </source>
</evidence>
<comment type="caution">
    <text evidence="4">The sequence shown here is derived from an EMBL/GenBank/DDBJ whole genome shotgun (WGS) entry which is preliminary data.</text>
</comment>
<sequence length="331" mass="35503">MSSSPRLMDAAKFVCVVGATGNQGGSVARRFLHAGFRVRALTRKPSSASASALAALGADIVEADLDDAGSLHRAFAGAAIIFTVTNYWEPFFRDDCRDEARARGVSCRRYAGDVERQQGVNMADAAAATVATLEENGFIVSTLSHAGHCSRGRISELYHFDAKADVFPGYVREAHPTLAAKMSCVHTGYFFTSFALLPRSYFAKTTDGTIEMAFPTSASKPVPHLDPVGDMGNFVYAVRQMPPGRAYMAAGTTCPWPDFLSTWGRVAGYRVCYREVSSEEMVQATPDAEMGLEVALMFAYSSDPGYDGGMALLTADDIRAVSGRPPSPTPS</sequence>
<dbReference type="InterPro" id="IPR036291">
    <property type="entry name" value="NAD(P)-bd_dom_sf"/>
</dbReference>
<dbReference type="EMBL" id="LAZP02000291">
    <property type="protein sequence ID" value="PFH58446.1"/>
    <property type="molecule type" value="Genomic_DNA"/>
</dbReference>